<name>A0A2P6SE05_ROSCH</name>
<evidence type="ECO:0000313" key="1">
    <source>
        <dbReference type="EMBL" id="PRQ56904.1"/>
    </source>
</evidence>
<comment type="caution">
    <text evidence="1">The sequence shown here is derived from an EMBL/GenBank/DDBJ whole genome shotgun (WGS) entry which is preliminary data.</text>
</comment>
<sequence>MDLKTEANSEMELYMGLQRQVPECWKLETRRLTSLCEKSVILKRRSFAHRRAIFKGRHVVGIGRGQ</sequence>
<organism evidence="1 2">
    <name type="scientific">Rosa chinensis</name>
    <name type="common">China rose</name>
    <dbReference type="NCBI Taxonomy" id="74649"/>
    <lineage>
        <taxon>Eukaryota</taxon>
        <taxon>Viridiplantae</taxon>
        <taxon>Streptophyta</taxon>
        <taxon>Embryophyta</taxon>
        <taxon>Tracheophyta</taxon>
        <taxon>Spermatophyta</taxon>
        <taxon>Magnoliopsida</taxon>
        <taxon>eudicotyledons</taxon>
        <taxon>Gunneridae</taxon>
        <taxon>Pentapetalae</taxon>
        <taxon>rosids</taxon>
        <taxon>fabids</taxon>
        <taxon>Rosales</taxon>
        <taxon>Rosaceae</taxon>
        <taxon>Rosoideae</taxon>
        <taxon>Rosoideae incertae sedis</taxon>
        <taxon>Rosa</taxon>
    </lineage>
</organism>
<dbReference type="Proteomes" id="UP000238479">
    <property type="component" value="Chromosome 1"/>
</dbReference>
<evidence type="ECO:0000313" key="2">
    <source>
        <dbReference type="Proteomes" id="UP000238479"/>
    </source>
</evidence>
<proteinExistence type="predicted"/>
<dbReference type="EMBL" id="PDCK01000039">
    <property type="protein sequence ID" value="PRQ56904.1"/>
    <property type="molecule type" value="Genomic_DNA"/>
</dbReference>
<protein>
    <submittedName>
        <fullName evidence="1">Uncharacterized protein</fullName>
    </submittedName>
</protein>
<gene>
    <name evidence="1" type="ORF">RchiOBHm_Chr1g0342421</name>
</gene>
<dbReference type="Gramene" id="PRQ56904">
    <property type="protein sequence ID" value="PRQ56904"/>
    <property type="gene ID" value="RchiOBHm_Chr1g0342421"/>
</dbReference>
<dbReference type="AlphaFoldDB" id="A0A2P6SE05"/>
<keyword evidence="2" id="KW-1185">Reference proteome</keyword>
<reference evidence="1 2" key="1">
    <citation type="journal article" date="2018" name="Nat. Genet.">
        <title>The Rosa genome provides new insights in the design of modern roses.</title>
        <authorList>
            <person name="Bendahmane M."/>
        </authorList>
    </citation>
    <scope>NUCLEOTIDE SEQUENCE [LARGE SCALE GENOMIC DNA]</scope>
    <source>
        <strain evidence="2">cv. Old Blush</strain>
    </source>
</reference>
<accession>A0A2P6SE05</accession>